<sequence length="162" mass="17248">MRNSPSVSVLRVFVFANIAVYSGVQSNVLKGDISFDGSLHQRQASNPCTEFNYFCGTQTGQVQFYSTGRDACGGTDTDSGHTAAVSHLLFDAFPGYNGVDPTTNGVCGTQIRVTFQGKSTVVTATDRCEGCALADLDLSPAAYQDLESDLGAGRITVTWVWV</sequence>
<dbReference type="EMBL" id="JBANRG010000066">
    <property type="protein sequence ID" value="KAK7440793.1"/>
    <property type="molecule type" value="Genomic_DNA"/>
</dbReference>
<organism evidence="3 4">
    <name type="scientific">Marasmiellus scandens</name>
    <dbReference type="NCBI Taxonomy" id="2682957"/>
    <lineage>
        <taxon>Eukaryota</taxon>
        <taxon>Fungi</taxon>
        <taxon>Dikarya</taxon>
        <taxon>Basidiomycota</taxon>
        <taxon>Agaricomycotina</taxon>
        <taxon>Agaricomycetes</taxon>
        <taxon>Agaricomycetidae</taxon>
        <taxon>Agaricales</taxon>
        <taxon>Marasmiineae</taxon>
        <taxon>Omphalotaceae</taxon>
        <taxon>Marasmiellus</taxon>
    </lineage>
</organism>
<dbReference type="InterPro" id="IPR051477">
    <property type="entry name" value="Expansin_CellWall"/>
</dbReference>
<dbReference type="InterPro" id="IPR036908">
    <property type="entry name" value="RlpA-like_sf"/>
</dbReference>
<reference evidence="3 4" key="1">
    <citation type="submission" date="2024-01" db="EMBL/GenBank/DDBJ databases">
        <title>A draft genome for the cacao thread blight pathogen Marasmiellus scandens.</title>
        <authorList>
            <person name="Baruah I.K."/>
            <person name="Leung J."/>
            <person name="Bukari Y."/>
            <person name="Amoako-Attah I."/>
            <person name="Meinhardt L.W."/>
            <person name="Bailey B.A."/>
            <person name="Cohen S.P."/>
        </authorList>
    </citation>
    <scope>NUCLEOTIDE SEQUENCE [LARGE SCALE GENOMIC DNA]</scope>
    <source>
        <strain evidence="3 4">GH-19</strain>
    </source>
</reference>
<dbReference type="CDD" id="cd22191">
    <property type="entry name" value="DPBB_RlpA_EXP_N-like"/>
    <property type="match status" value="1"/>
</dbReference>
<evidence type="ECO:0000313" key="3">
    <source>
        <dbReference type="EMBL" id="KAK7440793.1"/>
    </source>
</evidence>
<dbReference type="SUPFAM" id="SSF50685">
    <property type="entry name" value="Barwin-like endoglucanases"/>
    <property type="match status" value="1"/>
</dbReference>
<dbReference type="PANTHER" id="PTHR31836">
    <property type="match status" value="1"/>
</dbReference>
<dbReference type="Proteomes" id="UP001498398">
    <property type="component" value="Unassembled WGS sequence"/>
</dbReference>
<dbReference type="PANTHER" id="PTHR31836:SF27">
    <property type="entry name" value="RLPA-LIKE PROTEIN DOUBLE-PSI BETA-BARREL DOMAIN-CONTAINING PROTEIN"/>
    <property type="match status" value="1"/>
</dbReference>
<dbReference type="Pfam" id="PF03330">
    <property type="entry name" value="DPBB_1"/>
    <property type="match status" value="1"/>
</dbReference>
<name>A0ABR1ITV9_9AGAR</name>
<dbReference type="InterPro" id="IPR009009">
    <property type="entry name" value="RlpA-like_DPBB"/>
</dbReference>
<dbReference type="Gene3D" id="2.40.40.10">
    <property type="entry name" value="RlpA-like domain"/>
    <property type="match status" value="1"/>
</dbReference>
<gene>
    <name evidence="3" type="ORF">VKT23_016871</name>
</gene>
<evidence type="ECO:0000313" key="4">
    <source>
        <dbReference type="Proteomes" id="UP001498398"/>
    </source>
</evidence>
<evidence type="ECO:0000259" key="2">
    <source>
        <dbReference type="Pfam" id="PF03330"/>
    </source>
</evidence>
<feature type="domain" description="RlpA-like protein double-psi beta-barrel" evidence="2">
    <location>
        <begin position="58"/>
        <end position="158"/>
    </location>
</feature>
<protein>
    <recommendedName>
        <fullName evidence="2">RlpA-like protein double-psi beta-barrel domain-containing protein</fullName>
    </recommendedName>
</protein>
<keyword evidence="1" id="KW-0732">Signal</keyword>
<comment type="caution">
    <text evidence="3">The sequence shown here is derived from an EMBL/GenBank/DDBJ whole genome shotgun (WGS) entry which is preliminary data.</text>
</comment>
<evidence type="ECO:0000256" key="1">
    <source>
        <dbReference type="ARBA" id="ARBA00022729"/>
    </source>
</evidence>
<accession>A0ABR1ITV9</accession>
<keyword evidence="4" id="KW-1185">Reference proteome</keyword>
<proteinExistence type="predicted"/>